<keyword evidence="2" id="KW-1185">Reference proteome</keyword>
<evidence type="ECO:0000313" key="3">
    <source>
        <dbReference type="RefSeq" id="XP_025406651.1"/>
    </source>
</evidence>
<dbReference type="Pfam" id="PF05699">
    <property type="entry name" value="Dimer_Tnp_hAT"/>
    <property type="match status" value="1"/>
</dbReference>
<accession>A0A8B8F7P2</accession>
<reference evidence="3" key="1">
    <citation type="submission" date="2025-08" db="UniProtKB">
        <authorList>
            <consortium name="RefSeq"/>
        </authorList>
    </citation>
    <scope>IDENTIFICATION</scope>
    <source>
        <tissue evidence="3">Whole body</tissue>
    </source>
</reference>
<dbReference type="OrthoDB" id="1101576at2759"/>
<dbReference type="PANTHER" id="PTHR45913">
    <property type="entry name" value="EPM2A-INTERACTING PROTEIN 1"/>
    <property type="match status" value="1"/>
</dbReference>
<dbReference type="AlphaFoldDB" id="A0A8B8F7P2"/>
<dbReference type="PANTHER" id="PTHR45913:SF19">
    <property type="entry name" value="LOW QUALITY PROTEIN: ZINC FINGER BED DOMAIN-CONTAINING PROTEIN 5-LIKE"/>
    <property type="match status" value="1"/>
</dbReference>
<dbReference type="InterPro" id="IPR012337">
    <property type="entry name" value="RNaseH-like_sf"/>
</dbReference>
<dbReference type="SUPFAM" id="SSF53098">
    <property type="entry name" value="Ribonuclease H-like"/>
    <property type="match status" value="1"/>
</dbReference>
<dbReference type="InterPro" id="IPR008906">
    <property type="entry name" value="HATC_C_dom"/>
</dbReference>
<name>A0A8B8F7P2_9HEMI</name>
<dbReference type="GO" id="GO:0046983">
    <property type="term" value="F:protein dimerization activity"/>
    <property type="evidence" value="ECO:0007669"/>
    <property type="project" value="InterPro"/>
</dbReference>
<dbReference type="GeneID" id="112680682"/>
<feature type="domain" description="HAT C-terminal dimerisation" evidence="1">
    <location>
        <begin position="137"/>
        <end position="202"/>
    </location>
</feature>
<dbReference type="RefSeq" id="XP_025406651.1">
    <property type="nucleotide sequence ID" value="XM_025550866.1"/>
</dbReference>
<evidence type="ECO:0000313" key="2">
    <source>
        <dbReference type="Proteomes" id="UP000694846"/>
    </source>
</evidence>
<gene>
    <name evidence="3" type="primary">LOC112680682</name>
</gene>
<dbReference type="Proteomes" id="UP000694846">
    <property type="component" value="Unplaced"/>
</dbReference>
<organism evidence="2 3">
    <name type="scientific">Sipha flava</name>
    <name type="common">yellow sugarcane aphid</name>
    <dbReference type="NCBI Taxonomy" id="143950"/>
    <lineage>
        <taxon>Eukaryota</taxon>
        <taxon>Metazoa</taxon>
        <taxon>Ecdysozoa</taxon>
        <taxon>Arthropoda</taxon>
        <taxon>Hexapoda</taxon>
        <taxon>Insecta</taxon>
        <taxon>Pterygota</taxon>
        <taxon>Neoptera</taxon>
        <taxon>Paraneoptera</taxon>
        <taxon>Hemiptera</taxon>
        <taxon>Sternorrhyncha</taxon>
        <taxon>Aphidomorpha</taxon>
        <taxon>Aphidoidea</taxon>
        <taxon>Aphididae</taxon>
        <taxon>Sipha</taxon>
    </lineage>
</organism>
<evidence type="ECO:0000259" key="1">
    <source>
        <dbReference type="Pfam" id="PF05699"/>
    </source>
</evidence>
<protein>
    <submittedName>
        <fullName evidence="3">Zinc finger BED domain-containing protein 5-like</fullName>
    </submittedName>
</protein>
<proteinExistence type="predicted"/>
<sequence length="208" mass="24769">MEQMKYSDYLSDEFWCSKLTYLADIFEHLNQLNLSMQGENQNLLISIDKMAAFKSQLLIWKRRVNDNNLDMFPLTANTKFTDKIIPIINDSITLLDQKLDHYFSSLDLKLFDWVRKPFNPSLKTSHLSLKEEKELAELKNDRTLQMKFNEFELSQFWIYTKKKYPNLTKLAHSVLLTFSTSYLCEVAFFALNEIKNKKRERLINVEEE</sequence>